<dbReference type="PANTHER" id="PTHR45629:SF7">
    <property type="entry name" value="DNA EXCISION REPAIR PROTEIN ERCC-6-RELATED"/>
    <property type="match status" value="1"/>
</dbReference>
<name>A0A6C0FAW5_9ZZZZ</name>
<dbReference type="AlphaFoldDB" id="A0A6C0FAW5"/>
<dbReference type="Gene3D" id="3.40.50.300">
    <property type="entry name" value="P-loop containing nucleotide triphosphate hydrolases"/>
    <property type="match status" value="2"/>
</dbReference>
<dbReference type="CDD" id="cd18785">
    <property type="entry name" value="SF2_C"/>
    <property type="match status" value="1"/>
</dbReference>
<dbReference type="EMBL" id="MN738829">
    <property type="protein sequence ID" value="QHT38352.1"/>
    <property type="molecule type" value="Genomic_DNA"/>
</dbReference>
<evidence type="ECO:0000259" key="2">
    <source>
        <dbReference type="PROSITE" id="PS51192"/>
    </source>
</evidence>
<dbReference type="SUPFAM" id="SSF52540">
    <property type="entry name" value="P-loop containing nucleoside triphosphate hydrolases"/>
    <property type="match status" value="2"/>
</dbReference>
<evidence type="ECO:0000256" key="1">
    <source>
        <dbReference type="SAM" id="MobiDB-lite"/>
    </source>
</evidence>
<feature type="domain" description="Helicase ATP-binding" evidence="2">
    <location>
        <begin position="98"/>
        <end position="367"/>
    </location>
</feature>
<dbReference type="SMART" id="SM00487">
    <property type="entry name" value="DEXDc"/>
    <property type="match status" value="1"/>
</dbReference>
<organism evidence="3">
    <name type="scientific">viral metagenome</name>
    <dbReference type="NCBI Taxonomy" id="1070528"/>
    <lineage>
        <taxon>unclassified sequences</taxon>
        <taxon>metagenomes</taxon>
        <taxon>organismal metagenomes</taxon>
    </lineage>
</organism>
<dbReference type="InterPro" id="IPR027417">
    <property type="entry name" value="P-loop_NTPase"/>
</dbReference>
<dbReference type="InterPro" id="IPR000330">
    <property type="entry name" value="SNF2_N"/>
</dbReference>
<dbReference type="PANTHER" id="PTHR45629">
    <property type="entry name" value="SNF2/RAD54 FAMILY MEMBER"/>
    <property type="match status" value="1"/>
</dbReference>
<dbReference type="InterPro" id="IPR050496">
    <property type="entry name" value="SNF2_RAD54_helicase_repair"/>
</dbReference>
<evidence type="ECO:0000313" key="3">
    <source>
        <dbReference type="EMBL" id="QHT38352.1"/>
    </source>
</evidence>
<protein>
    <recommendedName>
        <fullName evidence="2">Helicase ATP-binding domain-containing protein</fullName>
    </recommendedName>
</protein>
<proteinExistence type="predicted"/>
<dbReference type="Pfam" id="PF00271">
    <property type="entry name" value="Helicase_C"/>
    <property type="match status" value="1"/>
</dbReference>
<dbReference type="Pfam" id="PF00176">
    <property type="entry name" value="SNF2-rel_dom"/>
    <property type="match status" value="1"/>
</dbReference>
<dbReference type="InterPro" id="IPR014001">
    <property type="entry name" value="Helicase_ATP-bd"/>
</dbReference>
<feature type="region of interest" description="Disordered" evidence="1">
    <location>
        <begin position="132"/>
        <end position="152"/>
    </location>
</feature>
<dbReference type="InterPro" id="IPR001650">
    <property type="entry name" value="Helicase_C-like"/>
</dbReference>
<feature type="compositionally biased region" description="Low complexity" evidence="1">
    <location>
        <begin position="143"/>
        <end position="152"/>
    </location>
</feature>
<sequence>MPRIQFKGQSKPPDGPVLRNWNIPRMIVSPKDKSMTKTNLFSFNPKLKPKDLLKSINKTYKDTPYSFPKTYINQKEETLCNKRTKKLSAQQKFIADFMRPGNPTKGILIYHGLGSGKTITGIILSEALKGRHTGLPKKKPETSISRSSSRGSDFNILRGGRSTSRIIVVLPLALIDTWKKEIKSWGPRQVLINGIPQNYGTLKENENVEIKKREMRANEKRMKEIIAEGGGKTQEYVKLDKANKAKQRWLDNDKKKRTEGRLIKTYEIISHQRFLNLLMKRNEADGTYVEGEIFDRDKENPLRKPNTLLIIDEIQRLVSEKGSSYQKLLYALKYHSSPDLKVALLTATPIYDKPFEAALTINLLRPRIPFPAVKERFEELFVKKNKNGVAKGSKNDDLFRYLCAGYVSYYSGGNPRAFPFKTIVNMEHRMNGYQENAYKQILMGELQKAVKDKQKPDMLLDFMDGNNADDKKESMNVFMLSQMYCNVALPGVDEEMRKLLDTRAGKRAYKDPGESAAMKTKAEIVSVGLENLQREIESKYNGSSTLGETLAHLSRYSEKYANIIRLTHASPGPVFIFSNFLDYGINAIARIFSGLKWERWNQGMTKKSGKNKLRYAIWSSETAGGKKGQEYASVLQDVFNSYENKDGSIIKVILGTRSIMEGVSFKNVRQAHITDPWWNEARIQQIAARAVRNCSHTSLPPQDRSVVIYKHMSAYRTGIEDQGDIIKELKRLNAGGDLMRSFEQRTIEQYMYGKASEKLRLTHTFQNLLKESAVDCGINKYGNLVRLDEIYEPDYLGGTSRGSGSSRSSGNSVKYILTYLDPSTDIPYAREDVGVRQISKRDMILNVNGYMNNLDRESSFVFRELGQSRKTGLLKMERNTLNKVESGLIIKETIKCNTSKNNLMNETGSKEAKDHLMNLYRNNILIPEISRMIKTGELKRRLQSFINSNNRTPKMKDADGNVIYKGSMAALRNKAKTIVMKKKYKTPHEKLVRDLIYKYEIYGVEHEEQLMDLPDSYLKKEIYEEEQRLLREGLPVPITLSENSAEIKKGK</sequence>
<dbReference type="GO" id="GO:0005524">
    <property type="term" value="F:ATP binding"/>
    <property type="evidence" value="ECO:0007669"/>
    <property type="project" value="InterPro"/>
</dbReference>
<reference evidence="3" key="1">
    <citation type="journal article" date="2020" name="Nature">
        <title>Giant virus diversity and host interactions through global metagenomics.</title>
        <authorList>
            <person name="Schulz F."/>
            <person name="Roux S."/>
            <person name="Paez-Espino D."/>
            <person name="Jungbluth S."/>
            <person name="Walsh D.A."/>
            <person name="Denef V.J."/>
            <person name="McMahon K.D."/>
            <person name="Konstantinidis K.T."/>
            <person name="Eloe-Fadrosh E.A."/>
            <person name="Kyrpides N.C."/>
            <person name="Woyke T."/>
        </authorList>
    </citation>
    <scope>NUCLEOTIDE SEQUENCE</scope>
    <source>
        <strain evidence="3">GVMAG-S-ERX556101-89</strain>
    </source>
</reference>
<dbReference type="PROSITE" id="PS51192">
    <property type="entry name" value="HELICASE_ATP_BIND_1"/>
    <property type="match status" value="1"/>
</dbReference>
<accession>A0A6C0FAW5</accession>